<dbReference type="Pfam" id="PF03370">
    <property type="entry name" value="CBM_21"/>
    <property type="match status" value="1"/>
</dbReference>
<proteinExistence type="predicted"/>
<evidence type="ECO:0000313" key="3">
    <source>
        <dbReference type="Proteomes" id="UP001328107"/>
    </source>
</evidence>
<dbReference type="InterPro" id="IPR050782">
    <property type="entry name" value="PP1_regulatory_subunit_3"/>
</dbReference>
<organism evidence="2 3">
    <name type="scientific">Pristionchus mayeri</name>
    <dbReference type="NCBI Taxonomy" id="1317129"/>
    <lineage>
        <taxon>Eukaryota</taxon>
        <taxon>Metazoa</taxon>
        <taxon>Ecdysozoa</taxon>
        <taxon>Nematoda</taxon>
        <taxon>Chromadorea</taxon>
        <taxon>Rhabditida</taxon>
        <taxon>Rhabditina</taxon>
        <taxon>Diplogasteromorpha</taxon>
        <taxon>Diplogasteroidea</taxon>
        <taxon>Neodiplogasteridae</taxon>
        <taxon>Pristionchus</taxon>
    </lineage>
</organism>
<dbReference type="AlphaFoldDB" id="A0AAN5HYW7"/>
<evidence type="ECO:0000259" key="1">
    <source>
        <dbReference type="PROSITE" id="PS51159"/>
    </source>
</evidence>
<sequence>ALIRCAMCPTRFLSSAPFDPFLVVPIVLPFSDKQEKDGMDKSVSYQVCFSFKSFVTVIVSCISSFFRLPNTPLSPSSPDSGFSSDDGGPFNGVTRPKTQLSAFRKHRPSPSSKKSVRFADCVGLELATTKLFFPDEEDFANPTCRFDVTHRLFPTNFVYRSESESVSRTRREKVIVSSFMTSNFGQLMGQIRVLDLAFDKEVDVRYTRDGWITQHELLASFSHKLIGNNDIDVFCFALTIPHEDESICQLCVHYSVSDASFWDNNDGENYRFDWIGTEKKP</sequence>
<dbReference type="GO" id="GO:0000164">
    <property type="term" value="C:protein phosphatase type 1 complex"/>
    <property type="evidence" value="ECO:0007669"/>
    <property type="project" value="TreeGrafter"/>
</dbReference>
<feature type="domain" description="CBM21" evidence="1">
    <location>
        <begin position="166"/>
        <end position="273"/>
    </location>
</feature>
<dbReference type="PROSITE" id="PS51159">
    <property type="entry name" value="CBM21"/>
    <property type="match status" value="1"/>
</dbReference>
<dbReference type="EMBL" id="BTRK01000004">
    <property type="protein sequence ID" value="GMR45942.1"/>
    <property type="molecule type" value="Genomic_DNA"/>
</dbReference>
<dbReference type="GO" id="GO:0005979">
    <property type="term" value="P:regulation of glycogen biosynthetic process"/>
    <property type="evidence" value="ECO:0007669"/>
    <property type="project" value="TreeGrafter"/>
</dbReference>
<dbReference type="Gene3D" id="2.60.40.2440">
    <property type="entry name" value="Carbohydrate binding type-21 domain"/>
    <property type="match status" value="1"/>
</dbReference>
<dbReference type="PANTHER" id="PTHR12307">
    <property type="entry name" value="PROTEIN PHOSPHATASE 1 REGULATORY SUBUNIT"/>
    <property type="match status" value="1"/>
</dbReference>
<feature type="non-terminal residue" evidence="2">
    <location>
        <position position="1"/>
    </location>
</feature>
<protein>
    <recommendedName>
        <fullName evidence="1">CBM21 domain-containing protein</fullName>
    </recommendedName>
</protein>
<name>A0AAN5HYW7_9BILA</name>
<dbReference type="GO" id="GO:0008157">
    <property type="term" value="F:protein phosphatase 1 binding"/>
    <property type="evidence" value="ECO:0007669"/>
    <property type="project" value="TreeGrafter"/>
</dbReference>
<dbReference type="InterPro" id="IPR005036">
    <property type="entry name" value="CBM21_dom"/>
</dbReference>
<comment type="caution">
    <text evidence="2">The sequence shown here is derived from an EMBL/GenBank/DDBJ whole genome shotgun (WGS) entry which is preliminary data.</text>
</comment>
<dbReference type="InterPro" id="IPR038175">
    <property type="entry name" value="CBM21_dom_sf"/>
</dbReference>
<reference evidence="3" key="1">
    <citation type="submission" date="2022-10" db="EMBL/GenBank/DDBJ databases">
        <title>Genome assembly of Pristionchus species.</title>
        <authorList>
            <person name="Yoshida K."/>
            <person name="Sommer R.J."/>
        </authorList>
    </citation>
    <scope>NUCLEOTIDE SEQUENCE [LARGE SCALE GENOMIC DNA]</scope>
    <source>
        <strain evidence="3">RS5460</strain>
    </source>
</reference>
<accession>A0AAN5HYW7</accession>
<feature type="non-terminal residue" evidence="2">
    <location>
        <position position="281"/>
    </location>
</feature>
<dbReference type="PANTHER" id="PTHR12307:SF53">
    <property type="entry name" value="PROTEIN PHOSPHATASE 1 REGULATORY SUBUNIT"/>
    <property type="match status" value="1"/>
</dbReference>
<dbReference type="Proteomes" id="UP001328107">
    <property type="component" value="Unassembled WGS sequence"/>
</dbReference>
<gene>
    <name evidence="2" type="ORF">PMAYCL1PPCAC_16137</name>
</gene>
<keyword evidence="3" id="KW-1185">Reference proteome</keyword>
<dbReference type="GO" id="GO:2001069">
    <property type="term" value="F:glycogen binding"/>
    <property type="evidence" value="ECO:0007669"/>
    <property type="project" value="TreeGrafter"/>
</dbReference>
<evidence type="ECO:0000313" key="2">
    <source>
        <dbReference type="EMBL" id="GMR45942.1"/>
    </source>
</evidence>